<dbReference type="OrthoDB" id="1115707at2"/>
<evidence type="ECO:0008006" key="4">
    <source>
        <dbReference type="Google" id="ProtNLM"/>
    </source>
</evidence>
<dbReference type="InterPro" id="IPR053154">
    <property type="entry name" value="c-di-AMP_regulator"/>
</dbReference>
<sequence>MPFIKLTRLEQKRFGAVLICVLCAVGAWLFLALNKKYPYTVQTELLYKDEPQGKAFKALQPDTVDLKVEGTGWQLLFARLRIKPPSITVSLQKLNSRSYVVFSEQLDQVNRQLETSQKIISIKPDTLYFDFSRRTNKRVPLKLISSLTFAPQYGVSKEIKLTPSYVNISGPHEELEKIHVWHTDSLKLSDINKNVDVRVNIFKNPISNVSIYPANIGVKIPVDEFTEKTIEVPLSILNNKEYYDVKLYPKKVKIVLLVALSNYAKTNEEQLKAAINLNEWKVLQHNKLSVKIIKLPGFSKLVSITPSSVDFIIEK</sequence>
<gene>
    <name evidence="2" type="ORF">SAMN06297358_1716</name>
</gene>
<reference evidence="3" key="1">
    <citation type="submission" date="2017-09" db="EMBL/GenBank/DDBJ databases">
        <authorList>
            <person name="Varghese N."/>
            <person name="Submissions S."/>
        </authorList>
    </citation>
    <scope>NUCLEOTIDE SEQUENCE [LARGE SCALE GENOMIC DNA]</scope>
    <source>
        <strain evidence="3">CGMCC 1.12803</strain>
    </source>
</reference>
<organism evidence="2 3">
    <name type="scientific">Pedobacter xixiisoli</name>
    <dbReference type="NCBI Taxonomy" id="1476464"/>
    <lineage>
        <taxon>Bacteria</taxon>
        <taxon>Pseudomonadati</taxon>
        <taxon>Bacteroidota</taxon>
        <taxon>Sphingobacteriia</taxon>
        <taxon>Sphingobacteriales</taxon>
        <taxon>Sphingobacteriaceae</taxon>
        <taxon>Pedobacter</taxon>
    </lineage>
</organism>
<dbReference type="InterPro" id="IPR012505">
    <property type="entry name" value="YbbR"/>
</dbReference>
<dbReference type="PANTHER" id="PTHR37804:SF1">
    <property type="entry name" value="CDAA REGULATORY PROTEIN CDAR"/>
    <property type="match status" value="1"/>
</dbReference>
<evidence type="ECO:0000313" key="3">
    <source>
        <dbReference type="Proteomes" id="UP000219281"/>
    </source>
</evidence>
<proteinExistence type="predicted"/>
<dbReference type="AlphaFoldDB" id="A0A285ZYN3"/>
<evidence type="ECO:0000313" key="2">
    <source>
        <dbReference type="EMBL" id="SOD14717.1"/>
    </source>
</evidence>
<dbReference type="Gene3D" id="2.170.120.30">
    <property type="match status" value="1"/>
</dbReference>
<dbReference type="RefSeq" id="WP_097130925.1">
    <property type="nucleotide sequence ID" value="NZ_OCMT01000002.1"/>
</dbReference>
<name>A0A285ZYN3_9SPHI</name>
<dbReference type="PANTHER" id="PTHR37804">
    <property type="entry name" value="CDAA REGULATORY PROTEIN CDAR"/>
    <property type="match status" value="1"/>
</dbReference>
<dbReference type="EMBL" id="OCMT01000002">
    <property type="protein sequence ID" value="SOD14717.1"/>
    <property type="molecule type" value="Genomic_DNA"/>
</dbReference>
<accession>A0A285ZYN3</accession>
<evidence type="ECO:0000256" key="1">
    <source>
        <dbReference type="SAM" id="Phobius"/>
    </source>
</evidence>
<dbReference type="Gene3D" id="2.170.120.40">
    <property type="entry name" value="YbbR-like domain"/>
    <property type="match status" value="1"/>
</dbReference>
<keyword evidence="1" id="KW-0472">Membrane</keyword>
<keyword evidence="3" id="KW-1185">Reference proteome</keyword>
<keyword evidence="1" id="KW-1133">Transmembrane helix</keyword>
<dbReference type="Pfam" id="PF07949">
    <property type="entry name" value="YbbR"/>
    <property type="match status" value="1"/>
</dbReference>
<dbReference type="Proteomes" id="UP000219281">
    <property type="component" value="Unassembled WGS sequence"/>
</dbReference>
<keyword evidence="1" id="KW-0812">Transmembrane</keyword>
<feature type="transmembrane region" description="Helical" evidence="1">
    <location>
        <begin position="14"/>
        <end position="33"/>
    </location>
</feature>
<protein>
    <recommendedName>
        <fullName evidence="4">YbbR-like protein</fullName>
    </recommendedName>
</protein>